<organism evidence="2 3">
    <name type="scientific">Laccaria amethystina LaAM-08-1</name>
    <dbReference type="NCBI Taxonomy" id="1095629"/>
    <lineage>
        <taxon>Eukaryota</taxon>
        <taxon>Fungi</taxon>
        <taxon>Dikarya</taxon>
        <taxon>Basidiomycota</taxon>
        <taxon>Agaricomycotina</taxon>
        <taxon>Agaricomycetes</taxon>
        <taxon>Agaricomycetidae</taxon>
        <taxon>Agaricales</taxon>
        <taxon>Agaricineae</taxon>
        <taxon>Hydnangiaceae</taxon>
        <taxon>Laccaria</taxon>
    </lineage>
</organism>
<dbReference type="STRING" id="1095629.A0A0C9XHU4"/>
<reference evidence="3" key="2">
    <citation type="submission" date="2015-01" db="EMBL/GenBank/DDBJ databases">
        <title>Evolutionary Origins and Diversification of the Mycorrhizal Mutualists.</title>
        <authorList>
            <consortium name="DOE Joint Genome Institute"/>
            <consortium name="Mycorrhizal Genomics Consortium"/>
            <person name="Kohler A."/>
            <person name="Kuo A."/>
            <person name="Nagy L.G."/>
            <person name="Floudas D."/>
            <person name="Copeland A."/>
            <person name="Barry K.W."/>
            <person name="Cichocki N."/>
            <person name="Veneault-Fourrey C."/>
            <person name="LaButti K."/>
            <person name="Lindquist E.A."/>
            <person name="Lipzen A."/>
            <person name="Lundell T."/>
            <person name="Morin E."/>
            <person name="Murat C."/>
            <person name="Riley R."/>
            <person name="Ohm R."/>
            <person name="Sun H."/>
            <person name="Tunlid A."/>
            <person name="Henrissat B."/>
            <person name="Grigoriev I.V."/>
            <person name="Hibbett D.S."/>
            <person name="Martin F."/>
        </authorList>
    </citation>
    <scope>NUCLEOTIDE SEQUENCE [LARGE SCALE GENOMIC DNA]</scope>
    <source>
        <strain evidence="3">LaAM-08-1</strain>
    </source>
</reference>
<evidence type="ECO:0000313" key="2">
    <source>
        <dbReference type="EMBL" id="KIJ95732.1"/>
    </source>
</evidence>
<sequence length="343" mass="37941">MASANIDPSLLGEPPVTAPQPRRPLRREGAVIILTPEEQLLQDAMLMSSSPPPESLLGKRTRNEDGDDEGEHVPTFPAPQPETSSPSISNLTAAALRYATTKKLRPEQRDEAEAFLLESAAGRQARLYIAILSIENKIDTFRSAAPPYQVSEELKTNINNYGLAVLLSVNISAYKGNIPINHVLDILKRFRFDLPAGIEHDYANWEKVTTAGSYSLTQIRSRLKKLIKESIVSNANIFALAQLIVHSTPCRTTVQLCARVALMRAIHKECNGSEKYWNRIDDRLATIRKLADGSTSKITKAFNRILQTDRELYGADEDYSISDVVADEWQQQVDAVVAGDGSS</sequence>
<evidence type="ECO:0000256" key="1">
    <source>
        <dbReference type="SAM" id="MobiDB-lite"/>
    </source>
</evidence>
<feature type="region of interest" description="Disordered" evidence="1">
    <location>
        <begin position="1"/>
        <end position="28"/>
    </location>
</feature>
<protein>
    <submittedName>
        <fullName evidence="2">Unplaced genomic scaffold K443scaffold_210, whole genome shotgun sequence</fullName>
    </submittedName>
</protein>
<accession>A0A0C9XHU4</accession>
<reference evidence="2 3" key="1">
    <citation type="submission" date="2014-04" db="EMBL/GenBank/DDBJ databases">
        <authorList>
            <consortium name="DOE Joint Genome Institute"/>
            <person name="Kuo A."/>
            <person name="Kohler A."/>
            <person name="Nagy L.G."/>
            <person name="Floudas D."/>
            <person name="Copeland A."/>
            <person name="Barry K.W."/>
            <person name="Cichocki N."/>
            <person name="Veneault-Fourrey C."/>
            <person name="LaButti K."/>
            <person name="Lindquist E.A."/>
            <person name="Lipzen A."/>
            <person name="Lundell T."/>
            <person name="Morin E."/>
            <person name="Murat C."/>
            <person name="Sun H."/>
            <person name="Tunlid A."/>
            <person name="Henrissat B."/>
            <person name="Grigoriev I.V."/>
            <person name="Hibbett D.S."/>
            <person name="Martin F."/>
            <person name="Nordberg H.P."/>
            <person name="Cantor M.N."/>
            <person name="Hua S.X."/>
        </authorList>
    </citation>
    <scope>NUCLEOTIDE SEQUENCE [LARGE SCALE GENOMIC DNA]</scope>
    <source>
        <strain evidence="2 3">LaAM-08-1</strain>
    </source>
</reference>
<dbReference type="HOGENOM" id="CLU_067612_0_0_1"/>
<dbReference type="EMBL" id="KN838745">
    <property type="protein sequence ID" value="KIJ95732.1"/>
    <property type="molecule type" value="Genomic_DNA"/>
</dbReference>
<dbReference type="Proteomes" id="UP000054477">
    <property type="component" value="Unassembled WGS sequence"/>
</dbReference>
<dbReference type="OrthoDB" id="3236341at2759"/>
<name>A0A0C9XHU4_9AGAR</name>
<feature type="region of interest" description="Disordered" evidence="1">
    <location>
        <begin position="47"/>
        <end position="87"/>
    </location>
</feature>
<dbReference type="AlphaFoldDB" id="A0A0C9XHU4"/>
<gene>
    <name evidence="2" type="ORF">K443DRAFT_11180</name>
</gene>
<keyword evidence="3" id="KW-1185">Reference proteome</keyword>
<evidence type="ECO:0000313" key="3">
    <source>
        <dbReference type="Proteomes" id="UP000054477"/>
    </source>
</evidence>
<proteinExistence type="predicted"/>